<evidence type="ECO:0000313" key="10">
    <source>
        <dbReference type="Proteomes" id="UP001165089"/>
    </source>
</evidence>
<evidence type="ECO:0000259" key="8">
    <source>
        <dbReference type="PROSITE" id="PS51779"/>
    </source>
</evidence>
<keyword evidence="4" id="KW-0812">Transmembrane</keyword>
<dbReference type="InterPro" id="IPR013685">
    <property type="entry name" value="POTRA_FtsQ_type"/>
</dbReference>
<keyword evidence="10" id="KW-1185">Reference proteome</keyword>
<evidence type="ECO:0000256" key="4">
    <source>
        <dbReference type="ARBA" id="ARBA00022692"/>
    </source>
</evidence>
<dbReference type="Pfam" id="PF08478">
    <property type="entry name" value="POTRA_1"/>
    <property type="match status" value="1"/>
</dbReference>
<dbReference type="EMBL" id="BSDD01000004">
    <property type="protein sequence ID" value="GLH70610.1"/>
    <property type="molecule type" value="Genomic_DNA"/>
</dbReference>
<name>A0ABQ5Q914_9BACT</name>
<keyword evidence="5" id="KW-1133">Transmembrane helix</keyword>
<dbReference type="InterPro" id="IPR034746">
    <property type="entry name" value="POTRA"/>
</dbReference>
<evidence type="ECO:0000256" key="7">
    <source>
        <dbReference type="ARBA" id="ARBA00023306"/>
    </source>
</evidence>
<comment type="caution">
    <text evidence="9">The sequence shown here is derived from an EMBL/GenBank/DDBJ whole genome shotgun (WGS) entry which is preliminary data.</text>
</comment>
<keyword evidence="2" id="KW-1003">Cell membrane</keyword>
<evidence type="ECO:0000256" key="5">
    <source>
        <dbReference type="ARBA" id="ARBA00022989"/>
    </source>
</evidence>
<evidence type="ECO:0000313" key="9">
    <source>
        <dbReference type="EMBL" id="GLH70610.1"/>
    </source>
</evidence>
<dbReference type="RefSeq" id="WP_285725996.1">
    <property type="nucleotide sequence ID" value="NZ_BSDD01000004.1"/>
</dbReference>
<feature type="domain" description="POTRA" evidence="8">
    <location>
        <begin position="46"/>
        <end position="115"/>
    </location>
</feature>
<dbReference type="Gene3D" id="3.10.20.310">
    <property type="entry name" value="membrane protein fhac"/>
    <property type="match status" value="1"/>
</dbReference>
<evidence type="ECO:0000256" key="6">
    <source>
        <dbReference type="ARBA" id="ARBA00023136"/>
    </source>
</evidence>
<dbReference type="PANTHER" id="PTHR35851:SF1">
    <property type="entry name" value="CELL DIVISION PROTEIN FTSQ"/>
    <property type="match status" value="1"/>
</dbReference>
<proteinExistence type="predicted"/>
<dbReference type="PROSITE" id="PS51779">
    <property type="entry name" value="POTRA"/>
    <property type="match status" value="1"/>
</dbReference>
<comment type="subcellular location">
    <subcellularLocation>
        <location evidence="1">Membrane</location>
    </subcellularLocation>
</comment>
<gene>
    <name evidence="9" type="ORF">GETHPA_21430</name>
</gene>
<dbReference type="PANTHER" id="PTHR35851">
    <property type="entry name" value="CELL DIVISION PROTEIN FTSQ"/>
    <property type="match status" value="1"/>
</dbReference>
<keyword evidence="3" id="KW-0132">Cell division</keyword>
<dbReference type="Proteomes" id="UP001165089">
    <property type="component" value="Unassembled WGS sequence"/>
</dbReference>
<organism evidence="9 10">
    <name type="scientific">Geothrix rubra</name>
    <dbReference type="NCBI Taxonomy" id="2927977"/>
    <lineage>
        <taxon>Bacteria</taxon>
        <taxon>Pseudomonadati</taxon>
        <taxon>Acidobacteriota</taxon>
        <taxon>Holophagae</taxon>
        <taxon>Holophagales</taxon>
        <taxon>Holophagaceae</taxon>
        <taxon>Geothrix</taxon>
    </lineage>
</organism>
<evidence type="ECO:0000256" key="2">
    <source>
        <dbReference type="ARBA" id="ARBA00022475"/>
    </source>
</evidence>
<keyword evidence="7" id="KW-0131">Cell cycle</keyword>
<evidence type="ECO:0000256" key="3">
    <source>
        <dbReference type="ARBA" id="ARBA00022618"/>
    </source>
</evidence>
<evidence type="ECO:0000256" key="1">
    <source>
        <dbReference type="ARBA" id="ARBA00004370"/>
    </source>
</evidence>
<keyword evidence="6" id="KW-0472">Membrane</keyword>
<accession>A0ABQ5Q914</accession>
<reference evidence="9 10" key="1">
    <citation type="journal article" date="2023" name="Antonie Van Leeuwenhoek">
        <title>Mesoterricola silvestris gen. nov., sp. nov., Mesoterricola sediminis sp. nov., Geothrix oryzae sp. nov., Geothrix edaphica sp. nov., Geothrix rubra sp. nov., and Geothrix limicola sp. nov., six novel members of Acidobacteriota isolated from soils.</title>
        <authorList>
            <person name="Itoh H."/>
            <person name="Sugisawa Y."/>
            <person name="Mise K."/>
            <person name="Xu Z."/>
            <person name="Kuniyasu M."/>
            <person name="Ushijima N."/>
            <person name="Kawano K."/>
            <person name="Kobayashi E."/>
            <person name="Shiratori Y."/>
            <person name="Masuda Y."/>
            <person name="Senoo K."/>
        </authorList>
    </citation>
    <scope>NUCLEOTIDE SEQUENCE [LARGE SCALE GENOMIC DNA]</scope>
    <source>
        <strain evidence="9 10">Red803</strain>
    </source>
</reference>
<protein>
    <recommendedName>
        <fullName evidence="8">POTRA domain-containing protein</fullName>
    </recommendedName>
</protein>
<dbReference type="InterPro" id="IPR026579">
    <property type="entry name" value="FtsQ"/>
</dbReference>
<sequence>MSMLPRTRPKRPWLPWARAGLVLLLLGGAGWGLLELGSRYLGLQKLTIEQVTVTGCRGERQVDIQRLAEKLVLHKPLFWFNADELRTRIESMRWVRALQIRKDPPDRLSLVVDERQPVLWLVRPEGVFLVSDDGMLLDRVNPSNLNPIPVVVDPASETDHALARLVSVARILREKQAGFYERLTELRWTAKGPVVYIEGLPAPIYLSRTDVTKNVPNFQGLFVDRLAQRPDLDRLRYIDLRWDDEVAVGEPEDAPAPASPRKPR</sequence>